<dbReference type="RefSeq" id="WP_116284614.1">
    <property type="nucleotide sequence ID" value="NZ_NBXA01000034.1"/>
</dbReference>
<dbReference type="Proteomes" id="UP000256709">
    <property type="component" value="Unassembled WGS sequence"/>
</dbReference>
<evidence type="ECO:0000313" key="2">
    <source>
        <dbReference type="Proteomes" id="UP000256709"/>
    </source>
</evidence>
<accession>A0A3E0VAY3</accession>
<dbReference type="AlphaFoldDB" id="A0A3E0VAY3"/>
<proteinExistence type="predicted"/>
<dbReference type="Gene3D" id="3.40.1620.10">
    <property type="entry name" value="YefM-like domain"/>
    <property type="match status" value="1"/>
</dbReference>
<evidence type="ECO:0000313" key="1">
    <source>
        <dbReference type="EMBL" id="RFA06974.1"/>
    </source>
</evidence>
<gene>
    <name evidence="1" type="ORF">B7R21_17835</name>
</gene>
<organism evidence="1 2">
    <name type="scientific">Subtercola boreus</name>
    <dbReference type="NCBI Taxonomy" id="120213"/>
    <lineage>
        <taxon>Bacteria</taxon>
        <taxon>Bacillati</taxon>
        <taxon>Actinomycetota</taxon>
        <taxon>Actinomycetes</taxon>
        <taxon>Micrococcales</taxon>
        <taxon>Microbacteriaceae</taxon>
        <taxon>Subtercola</taxon>
    </lineage>
</organism>
<protein>
    <submittedName>
        <fullName evidence="1">Prevent-host-death protein</fullName>
    </submittedName>
</protein>
<comment type="caution">
    <text evidence="1">The sequence shown here is derived from an EMBL/GenBank/DDBJ whole genome shotgun (WGS) entry which is preliminary data.</text>
</comment>
<dbReference type="EMBL" id="NBXA01000034">
    <property type="protein sequence ID" value="RFA06974.1"/>
    <property type="molecule type" value="Genomic_DNA"/>
</dbReference>
<reference evidence="1 2" key="1">
    <citation type="submission" date="2017-04" db="EMBL/GenBank/DDBJ databases">
        <title>Comparative genome analysis of Subtercola boreus.</title>
        <authorList>
            <person name="Cho Y.-J."/>
            <person name="Cho A."/>
            <person name="Kim O.-S."/>
            <person name="Lee J.-I."/>
        </authorList>
    </citation>
    <scope>NUCLEOTIDE SEQUENCE [LARGE SCALE GENOMIC DNA]</scope>
    <source>
        <strain evidence="1 2">P27444</strain>
    </source>
</reference>
<sequence length="139" mass="15370">MNLLTRYESASAARADFKGLLDAAESGRVVTVLRSDHQSAVVDAERLRDYFCRTVSPNAEIFAEDGGWVILMPGRPFAAEASGYDAVVSEMIAVLREYAEDWQDHLVTVPNHSQNWGLVQLIELSTDDQLKAWLLGGSE</sequence>
<name>A0A3E0VAY3_9MICO</name>
<dbReference type="OrthoDB" id="3384455at2"/>